<feature type="non-terminal residue" evidence="1">
    <location>
        <position position="56"/>
    </location>
</feature>
<keyword evidence="2" id="KW-1185">Reference proteome</keyword>
<comment type="caution">
    <text evidence="1">The sequence shown here is derived from an EMBL/GenBank/DDBJ whole genome shotgun (WGS) entry which is preliminary data.</text>
</comment>
<sequence>MAPIKHTPQFQLDHFLAESKAISFLDPAFAAFMDERDPLKDLRSEFVIPTRGDIAP</sequence>
<reference evidence="1" key="1">
    <citation type="journal article" date="2020" name="Fungal Divers.">
        <title>Resolving the Mortierellaceae phylogeny through synthesis of multi-gene phylogenetics and phylogenomics.</title>
        <authorList>
            <person name="Vandepol N."/>
            <person name="Liber J."/>
            <person name="Desiro A."/>
            <person name="Na H."/>
            <person name="Kennedy M."/>
            <person name="Barry K."/>
            <person name="Grigoriev I.V."/>
            <person name="Miller A.N."/>
            <person name="O'Donnell K."/>
            <person name="Stajich J.E."/>
            <person name="Bonito G."/>
        </authorList>
    </citation>
    <scope>NUCLEOTIDE SEQUENCE</scope>
    <source>
        <strain evidence="1">MES-2147</strain>
    </source>
</reference>
<accession>A0A9P6MDE7</accession>
<dbReference type="Proteomes" id="UP000749646">
    <property type="component" value="Unassembled WGS sequence"/>
</dbReference>
<dbReference type="AlphaFoldDB" id="A0A9P6MDE7"/>
<dbReference type="EMBL" id="JAAAHW010002032">
    <property type="protein sequence ID" value="KAF9992862.1"/>
    <property type="molecule type" value="Genomic_DNA"/>
</dbReference>
<dbReference type="Gene3D" id="3.90.1150.10">
    <property type="entry name" value="Aspartate Aminotransferase, domain 1"/>
    <property type="match status" value="1"/>
</dbReference>
<organism evidence="1 2">
    <name type="scientific">Modicella reniformis</name>
    <dbReference type="NCBI Taxonomy" id="1440133"/>
    <lineage>
        <taxon>Eukaryota</taxon>
        <taxon>Fungi</taxon>
        <taxon>Fungi incertae sedis</taxon>
        <taxon>Mucoromycota</taxon>
        <taxon>Mortierellomycotina</taxon>
        <taxon>Mortierellomycetes</taxon>
        <taxon>Mortierellales</taxon>
        <taxon>Mortierellaceae</taxon>
        <taxon>Modicella</taxon>
    </lineage>
</organism>
<proteinExistence type="predicted"/>
<dbReference type="OrthoDB" id="5978656at2759"/>
<evidence type="ECO:0000313" key="2">
    <source>
        <dbReference type="Proteomes" id="UP000749646"/>
    </source>
</evidence>
<evidence type="ECO:0000313" key="1">
    <source>
        <dbReference type="EMBL" id="KAF9992862.1"/>
    </source>
</evidence>
<gene>
    <name evidence="1" type="ORF">BGZ65_011713</name>
</gene>
<name>A0A9P6MDE7_9FUNG</name>
<dbReference type="InterPro" id="IPR015422">
    <property type="entry name" value="PyrdxlP-dep_Trfase_small"/>
</dbReference>
<protein>
    <submittedName>
        <fullName evidence="1">Uncharacterized protein</fullName>
    </submittedName>
</protein>